<evidence type="ECO:0000256" key="1">
    <source>
        <dbReference type="SAM" id="Phobius"/>
    </source>
</evidence>
<dbReference type="EMBL" id="MU865297">
    <property type="protein sequence ID" value="KAK4230761.1"/>
    <property type="molecule type" value="Genomic_DNA"/>
</dbReference>
<protein>
    <submittedName>
        <fullName evidence="2">Uncharacterized protein</fullName>
    </submittedName>
</protein>
<accession>A0AAN7H0E5</accession>
<dbReference type="AlphaFoldDB" id="A0AAN7H0E5"/>
<keyword evidence="1" id="KW-1133">Transmembrane helix</keyword>
<reference evidence="2" key="2">
    <citation type="submission" date="2023-05" db="EMBL/GenBank/DDBJ databases">
        <authorList>
            <consortium name="Lawrence Berkeley National Laboratory"/>
            <person name="Steindorff A."/>
            <person name="Hensen N."/>
            <person name="Bonometti L."/>
            <person name="Westerberg I."/>
            <person name="Brannstrom I.O."/>
            <person name="Guillou S."/>
            <person name="Cros-Aarteil S."/>
            <person name="Calhoun S."/>
            <person name="Haridas S."/>
            <person name="Kuo A."/>
            <person name="Mondo S."/>
            <person name="Pangilinan J."/>
            <person name="Riley R."/>
            <person name="Labutti K."/>
            <person name="Andreopoulos B."/>
            <person name="Lipzen A."/>
            <person name="Chen C."/>
            <person name="Yanf M."/>
            <person name="Daum C."/>
            <person name="Ng V."/>
            <person name="Clum A."/>
            <person name="Ohm R."/>
            <person name="Martin F."/>
            <person name="Silar P."/>
            <person name="Natvig D."/>
            <person name="Lalanne C."/>
            <person name="Gautier V."/>
            <person name="Ament-Velasquez S.L."/>
            <person name="Kruys A."/>
            <person name="Hutchinson M.I."/>
            <person name="Powell A.J."/>
            <person name="Barry K."/>
            <person name="Miller A.N."/>
            <person name="Grigoriev I.V."/>
            <person name="Debuchy R."/>
            <person name="Gladieux P."/>
            <person name="Thoren M.H."/>
            <person name="Johannesson H."/>
        </authorList>
    </citation>
    <scope>NUCLEOTIDE SEQUENCE</scope>
    <source>
        <strain evidence="2">CBS 990.96</strain>
    </source>
</reference>
<proteinExistence type="predicted"/>
<sequence length="212" mass="24533">MHALGYHLQVRITCYTMHAEIVCLFCLLQPHGGLIIGCWSRSVSIRSHDVKRLWKFLVVLVNFFGPCCPPNLFGLKSGLQQNTECRCQGVTNVSWKVFFSSSSNSYACGVSHHSSHGRLGKPGRWKRNYVRSSGFFFLLVSRHRHSTRSRILVGFLIFFSFLFFLVSGRTRLHLSFASSWRSDRAEHPPRMLYIDREEWCLAVFYLLPRKTP</sequence>
<reference evidence="2" key="1">
    <citation type="journal article" date="2023" name="Mol. Phylogenet. Evol.">
        <title>Genome-scale phylogeny and comparative genomics of the fungal order Sordariales.</title>
        <authorList>
            <person name="Hensen N."/>
            <person name="Bonometti L."/>
            <person name="Westerberg I."/>
            <person name="Brannstrom I.O."/>
            <person name="Guillou S."/>
            <person name="Cros-Aarteil S."/>
            <person name="Calhoun S."/>
            <person name="Haridas S."/>
            <person name="Kuo A."/>
            <person name="Mondo S."/>
            <person name="Pangilinan J."/>
            <person name="Riley R."/>
            <person name="LaButti K."/>
            <person name="Andreopoulos B."/>
            <person name="Lipzen A."/>
            <person name="Chen C."/>
            <person name="Yan M."/>
            <person name="Daum C."/>
            <person name="Ng V."/>
            <person name="Clum A."/>
            <person name="Steindorff A."/>
            <person name="Ohm R.A."/>
            <person name="Martin F."/>
            <person name="Silar P."/>
            <person name="Natvig D.O."/>
            <person name="Lalanne C."/>
            <person name="Gautier V."/>
            <person name="Ament-Velasquez S.L."/>
            <person name="Kruys A."/>
            <person name="Hutchinson M.I."/>
            <person name="Powell A.J."/>
            <person name="Barry K."/>
            <person name="Miller A.N."/>
            <person name="Grigoriev I.V."/>
            <person name="Debuchy R."/>
            <person name="Gladieux P."/>
            <person name="Hiltunen Thoren M."/>
            <person name="Johannesson H."/>
        </authorList>
    </citation>
    <scope>NUCLEOTIDE SEQUENCE</scope>
    <source>
        <strain evidence="2">CBS 990.96</strain>
    </source>
</reference>
<organism evidence="2 3">
    <name type="scientific">Podospora fimiseda</name>
    <dbReference type="NCBI Taxonomy" id="252190"/>
    <lineage>
        <taxon>Eukaryota</taxon>
        <taxon>Fungi</taxon>
        <taxon>Dikarya</taxon>
        <taxon>Ascomycota</taxon>
        <taxon>Pezizomycotina</taxon>
        <taxon>Sordariomycetes</taxon>
        <taxon>Sordariomycetidae</taxon>
        <taxon>Sordariales</taxon>
        <taxon>Podosporaceae</taxon>
        <taxon>Podospora</taxon>
    </lineage>
</organism>
<evidence type="ECO:0000313" key="2">
    <source>
        <dbReference type="EMBL" id="KAK4230761.1"/>
    </source>
</evidence>
<dbReference type="Proteomes" id="UP001301958">
    <property type="component" value="Unassembled WGS sequence"/>
</dbReference>
<evidence type="ECO:0000313" key="3">
    <source>
        <dbReference type="Proteomes" id="UP001301958"/>
    </source>
</evidence>
<keyword evidence="1" id="KW-0812">Transmembrane</keyword>
<keyword evidence="3" id="KW-1185">Reference proteome</keyword>
<comment type="caution">
    <text evidence="2">The sequence shown here is derived from an EMBL/GenBank/DDBJ whole genome shotgun (WGS) entry which is preliminary data.</text>
</comment>
<keyword evidence="1" id="KW-0472">Membrane</keyword>
<gene>
    <name evidence="2" type="ORF">QBC38DRAFT_22677</name>
</gene>
<name>A0AAN7H0E5_9PEZI</name>
<feature type="transmembrane region" description="Helical" evidence="1">
    <location>
        <begin position="151"/>
        <end position="168"/>
    </location>
</feature>